<gene>
    <name evidence="4" type="ORF">Acr_09g0007290</name>
</gene>
<dbReference type="InterPro" id="IPR046357">
    <property type="entry name" value="PPIase_dom_sf"/>
</dbReference>
<dbReference type="InterPro" id="IPR052204">
    <property type="entry name" value="PpiC/parvulin_rotamase"/>
</dbReference>
<evidence type="ECO:0000313" key="5">
    <source>
        <dbReference type="Proteomes" id="UP000585474"/>
    </source>
</evidence>
<keyword evidence="5" id="KW-1185">Reference proteome</keyword>
<evidence type="ECO:0000259" key="3">
    <source>
        <dbReference type="PROSITE" id="PS50198"/>
    </source>
</evidence>
<dbReference type="EC" id="5.2.1.8" evidence="2"/>
<evidence type="ECO:0000256" key="2">
    <source>
        <dbReference type="RuleBase" id="RU363014"/>
    </source>
</evidence>
<dbReference type="Proteomes" id="UP000585474">
    <property type="component" value="Unassembled WGS sequence"/>
</dbReference>
<reference evidence="4 5" key="1">
    <citation type="submission" date="2019-07" db="EMBL/GenBank/DDBJ databases">
        <title>De Novo Assembly of kiwifruit Actinidia rufa.</title>
        <authorList>
            <person name="Sugita-Konishi S."/>
            <person name="Sato K."/>
            <person name="Mori E."/>
            <person name="Abe Y."/>
            <person name="Kisaki G."/>
            <person name="Hamano K."/>
            <person name="Suezawa K."/>
            <person name="Otani M."/>
            <person name="Fukuda T."/>
            <person name="Manabe T."/>
            <person name="Gomi K."/>
            <person name="Tabuchi M."/>
            <person name="Akimitsu K."/>
            <person name="Kataoka I."/>
        </authorList>
    </citation>
    <scope>NUCLEOTIDE SEQUENCE [LARGE SCALE GENOMIC DNA]</scope>
    <source>
        <strain evidence="5">cv. Fuchu</strain>
    </source>
</reference>
<dbReference type="Pfam" id="PF13616">
    <property type="entry name" value="Rotamase_3"/>
    <property type="match status" value="1"/>
</dbReference>
<evidence type="ECO:0000256" key="1">
    <source>
        <dbReference type="PROSITE-ProRule" id="PRU00278"/>
    </source>
</evidence>
<keyword evidence="1 2" id="KW-0697">Rotamase</keyword>
<dbReference type="PANTHER" id="PTHR43629:SF2">
    <property type="entry name" value="RHODANESE-LIKE_PPIC DOMAIN-CONTAINING PROTEIN 12, CHLOROPLASTIC"/>
    <property type="match status" value="1"/>
</dbReference>
<dbReference type="SUPFAM" id="SSF54534">
    <property type="entry name" value="FKBP-like"/>
    <property type="match status" value="1"/>
</dbReference>
<dbReference type="EMBL" id="BJWL01000009">
    <property type="protein sequence ID" value="GFY94283.1"/>
    <property type="molecule type" value="Genomic_DNA"/>
</dbReference>
<dbReference type="Gene3D" id="3.10.50.40">
    <property type="match status" value="1"/>
</dbReference>
<feature type="domain" description="PpiC" evidence="3">
    <location>
        <begin position="66"/>
        <end position="135"/>
    </location>
</feature>
<proteinExistence type="predicted"/>
<organism evidence="4 5">
    <name type="scientific">Actinidia rufa</name>
    <dbReference type="NCBI Taxonomy" id="165716"/>
    <lineage>
        <taxon>Eukaryota</taxon>
        <taxon>Viridiplantae</taxon>
        <taxon>Streptophyta</taxon>
        <taxon>Embryophyta</taxon>
        <taxon>Tracheophyta</taxon>
        <taxon>Spermatophyta</taxon>
        <taxon>Magnoliopsida</taxon>
        <taxon>eudicotyledons</taxon>
        <taxon>Gunneridae</taxon>
        <taxon>Pentapetalae</taxon>
        <taxon>asterids</taxon>
        <taxon>Ericales</taxon>
        <taxon>Actinidiaceae</taxon>
        <taxon>Actinidia</taxon>
    </lineage>
</organism>
<dbReference type="OrthoDB" id="1911748at2759"/>
<dbReference type="InterPro" id="IPR000297">
    <property type="entry name" value="PPIase_PpiC"/>
</dbReference>
<accession>A0A7J0F6P9</accession>
<dbReference type="AlphaFoldDB" id="A0A7J0F6P9"/>
<sequence>MLRACCHLPIVATTPALIPTLDLFLKTSSTLARLSSAFTPSLPKTLVPNSPPHIPYSSLKKHMGAHLSPKATGEELSILAEEYSICPSKEEGGMLGWVRKGQMVPEFEEAAFKAPVNKVVRCKTKFGWHLLEVLSERDESILQDIEPHELHGKMQEPCFIEQSQLIDVREPDEVYADQFISGAS</sequence>
<dbReference type="PROSITE" id="PS50198">
    <property type="entry name" value="PPIC_PPIASE_2"/>
    <property type="match status" value="1"/>
</dbReference>
<dbReference type="PANTHER" id="PTHR43629">
    <property type="entry name" value="PEPTIDYL-PROLYL CIS-TRANS ISOMERASE"/>
    <property type="match status" value="1"/>
</dbReference>
<protein>
    <recommendedName>
        <fullName evidence="2">Peptidyl-prolyl cis-trans isomerase</fullName>
        <ecNumber evidence="2">5.2.1.8</ecNumber>
    </recommendedName>
</protein>
<comment type="caution">
    <text evidence="4">The sequence shown here is derived from an EMBL/GenBank/DDBJ whole genome shotgun (WGS) entry which is preliminary data.</text>
</comment>
<keyword evidence="1 2" id="KW-0413">Isomerase</keyword>
<comment type="catalytic activity">
    <reaction evidence="2">
        <text>[protein]-peptidylproline (omega=180) = [protein]-peptidylproline (omega=0)</text>
        <dbReference type="Rhea" id="RHEA:16237"/>
        <dbReference type="Rhea" id="RHEA-COMP:10747"/>
        <dbReference type="Rhea" id="RHEA-COMP:10748"/>
        <dbReference type="ChEBI" id="CHEBI:83833"/>
        <dbReference type="ChEBI" id="CHEBI:83834"/>
        <dbReference type="EC" id="5.2.1.8"/>
    </reaction>
</comment>
<evidence type="ECO:0000313" key="4">
    <source>
        <dbReference type="EMBL" id="GFY94283.1"/>
    </source>
</evidence>
<dbReference type="GO" id="GO:0003755">
    <property type="term" value="F:peptidyl-prolyl cis-trans isomerase activity"/>
    <property type="evidence" value="ECO:0007669"/>
    <property type="project" value="UniProtKB-UniRule"/>
</dbReference>
<name>A0A7J0F6P9_9ERIC</name>